<dbReference type="Proteomes" id="UP001055167">
    <property type="component" value="Unassembled WGS sequence"/>
</dbReference>
<dbReference type="NCBIfam" id="NF006013">
    <property type="entry name" value="PRK08150.1"/>
    <property type="match status" value="1"/>
</dbReference>
<comment type="similarity">
    <text evidence="1">Belongs to the enoyl-CoA hydratase/isomerase family.</text>
</comment>
<proteinExistence type="inferred from homology"/>
<dbReference type="PANTHER" id="PTHR11941">
    <property type="entry name" value="ENOYL-COA HYDRATASE-RELATED"/>
    <property type="match status" value="1"/>
</dbReference>
<name>A0ABQ4QWQ7_9HYPH</name>
<dbReference type="InterPro" id="IPR014748">
    <property type="entry name" value="Enoyl-CoA_hydra_C"/>
</dbReference>
<dbReference type="InterPro" id="IPR001753">
    <property type="entry name" value="Enoyl-CoA_hydra/iso"/>
</dbReference>
<dbReference type="PANTHER" id="PTHR11941:SF54">
    <property type="entry name" value="ENOYL-COA HYDRATASE, MITOCHONDRIAL"/>
    <property type="match status" value="1"/>
</dbReference>
<evidence type="ECO:0000313" key="3">
    <source>
        <dbReference type="EMBL" id="GJD49329.1"/>
    </source>
</evidence>
<dbReference type="CDD" id="cd06558">
    <property type="entry name" value="crotonase-like"/>
    <property type="match status" value="1"/>
</dbReference>
<dbReference type="RefSeq" id="WP_128565298.1">
    <property type="nucleotide sequence ID" value="NZ_BPQH01000005.1"/>
</dbReference>
<dbReference type="SUPFAM" id="SSF52096">
    <property type="entry name" value="ClpP/crotonase"/>
    <property type="match status" value="1"/>
</dbReference>
<accession>A0ABQ4QWQ7</accession>
<keyword evidence="4" id="KW-1185">Reference proteome</keyword>
<comment type="caution">
    <text evidence="3">The sequence shown here is derived from an EMBL/GenBank/DDBJ whole genome shotgun (WGS) entry which is preliminary data.</text>
</comment>
<dbReference type="Gene3D" id="1.10.12.10">
    <property type="entry name" value="Lyase 2-enoyl-coa Hydratase, Chain A, domain 2"/>
    <property type="match status" value="1"/>
</dbReference>
<gene>
    <name evidence="3" type="primary">dmdD</name>
    <name evidence="3" type="ORF">OPKNFCMD_2059</name>
</gene>
<protein>
    <submittedName>
        <fullName evidence="3">Methylthioacryloyl-CoA hydratase</fullName>
    </submittedName>
</protein>
<dbReference type="InterPro" id="IPR029045">
    <property type="entry name" value="ClpP/crotonase-like_dom_sf"/>
</dbReference>
<dbReference type="Gene3D" id="3.90.226.10">
    <property type="entry name" value="2-enoyl-CoA Hydratase, Chain A, domain 1"/>
    <property type="match status" value="1"/>
</dbReference>
<evidence type="ECO:0000256" key="1">
    <source>
        <dbReference type="ARBA" id="ARBA00005254"/>
    </source>
</evidence>
<reference evidence="3" key="1">
    <citation type="journal article" date="2021" name="Front. Microbiol.">
        <title>Comprehensive Comparative Genomics and Phenotyping of Methylobacterium Species.</title>
        <authorList>
            <person name="Alessa O."/>
            <person name="Ogura Y."/>
            <person name="Fujitani Y."/>
            <person name="Takami H."/>
            <person name="Hayashi T."/>
            <person name="Sahin N."/>
            <person name="Tani A."/>
        </authorList>
    </citation>
    <scope>NUCLEOTIDE SEQUENCE</scope>
    <source>
        <strain evidence="3">KCTC 52305</strain>
    </source>
</reference>
<dbReference type="Pfam" id="PF00378">
    <property type="entry name" value="ECH_1"/>
    <property type="match status" value="1"/>
</dbReference>
<evidence type="ECO:0000256" key="2">
    <source>
        <dbReference type="ARBA" id="ARBA00023239"/>
    </source>
</evidence>
<keyword evidence="2" id="KW-0456">Lyase</keyword>
<evidence type="ECO:0000313" key="4">
    <source>
        <dbReference type="Proteomes" id="UP001055167"/>
    </source>
</evidence>
<reference evidence="3" key="2">
    <citation type="submission" date="2021-08" db="EMBL/GenBank/DDBJ databases">
        <authorList>
            <person name="Tani A."/>
            <person name="Ola A."/>
            <person name="Ogura Y."/>
            <person name="Katsura K."/>
            <person name="Hayashi T."/>
        </authorList>
    </citation>
    <scope>NUCLEOTIDE SEQUENCE</scope>
    <source>
        <strain evidence="3">KCTC 52305</strain>
    </source>
</reference>
<sequence length="264" mass="28167">MPEDLSGLGGEALRVARRDAVAIVTLCRPAKRNALDDGMILGLERIARNLPDDVGALVIAAEGDHFCAGLDLAELTQRDAPAGMLHSRMWHRAFQEIEFGRVPVVAALKGAVIGGGLELALSAHLRVAEPSAFYALPEGQRGIFVGGGASVRLPRLIGVSRMRDMMLTGRVHDAESGERLGISHYLAAAGEGLETAIRLAARAAENAPLTNYALIHALPRIAEADPATGYLTEALMTAVAQSDAEAKRRLAEFLEGRARKVRRE</sequence>
<organism evidence="3 4">
    <name type="scientific">Methylobacterium crusticola</name>
    <dbReference type="NCBI Taxonomy" id="1697972"/>
    <lineage>
        <taxon>Bacteria</taxon>
        <taxon>Pseudomonadati</taxon>
        <taxon>Pseudomonadota</taxon>
        <taxon>Alphaproteobacteria</taxon>
        <taxon>Hyphomicrobiales</taxon>
        <taxon>Methylobacteriaceae</taxon>
        <taxon>Methylobacterium</taxon>
    </lineage>
</organism>
<dbReference type="EMBL" id="BPQH01000005">
    <property type="protein sequence ID" value="GJD49329.1"/>
    <property type="molecule type" value="Genomic_DNA"/>
</dbReference>